<keyword evidence="7 8" id="KW-0472">Membrane</keyword>
<evidence type="ECO:0000256" key="5">
    <source>
        <dbReference type="ARBA" id="ARBA00022692"/>
    </source>
</evidence>
<proteinExistence type="inferred from homology"/>
<dbReference type="SUPFAM" id="SSF103481">
    <property type="entry name" value="Multidrug resistance efflux transporter EmrE"/>
    <property type="match status" value="2"/>
</dbReference>
<feature type="transmembrane region" description="Helical" evidence="8">
    <location>
        <begin position="72"/>
        <end position="92"/>
    </location>
</feature>
<evidence type="ECO:0000256" key="2">
    <source>
        <dbReference type="ARBA" id="ARBA00007362"/>
    </source>
</evidence>
<reference evidence="11 12" key="1">
    <citation type="submission" date="2018-06" db="EMBL/GenBank/DDBJ databases">
        <authorList>
            <consortium name="Pathogen Informatics"/>
            <person name="Doyle S."/>
        </authorList>
    </citation>
    <scope>NUCLEOTIDE SEQUENCE [LARGE SCALE GENOMIC DNA]</scope>
    <source>
        <strain evidence="11 12">NCTC10926</strain>
    </source>
</reference>
<accession>A0A0F5EW90</accession>
<feature type="transmembrane region" description="Helical" evidence="8">
    <location>
        <begin position="7"/>
        <end position="28"/>
    </location>
</feature>
<evidence type="ECO:0000256" key="8">
    <source>
        <dbReference type="SAM" id="Phobius"/>
    </source>
</evidence>
<dbReference type="Proteomes" id="UP000294229">
    <property type="component" value="Unassembled WGS sequence"/>
</dbReference>
<dbReference type="EMBL" id="UFSW01000003">
    <property type="protein sequence ID" value="SUV40970.1"/>
    <property type="molecule type" value="Genomic_DNA"/>
</dbReference>
<evidence type="ECO:0000256" key="3">
    <source>
        <dbReference type="ARBA" id="ARBA00022448"/>
    </source>
</evidence>
<dbReference type="InterPro" id="IPR037185">
    <property type="entry name" value="EmrE-like"/>
</dbReference>
<evidence type="ECO:0000256" key="7">
    <source>
        <dbReference type="ARBA" id="ARBA00023136"/>
    </source>
</evidence>
<comment type="subcellular location">
    <subcellularLocation>
        <location evidence="1">Cell membrane</location>
        <topology evidence="1">Multi-pass membrane protein</topology>
    </subcellularLocation>
</comment>
<evidence type="ECO:0000256" key="1">
    <source>
        <dbReference type="ARBA" id="ARBA00004651"/>
    </source>
</evidence>
<feature type="transmembrane region" description="Helical" evidence="8">
    <location>
        <begin position="98"/>
        <end position="120"/>
    </location>
</feature>
<dbReference type="eggNOG" id="COG2962">
    <property type="taxonomic scope" value="Bacteria"/>
</dbReference>
<dbReference type="Pfam" id="PF00892">
    <property type="entry name" value="EamA"/>
    <property type="match status" value="2"/>
</dbReference>
<evidence type="ECO:0000313" key="13">
    <source>
        <dbReference type="Proteomes" id="UP000294229"/>
    </source>
</evidence>
<feature type="domain" description="EamA" evidence="9">
    <location>
        <begin position="3"/>
        <end position="142"/>
    </location>
</feature>
<evidence type="ECO:0000259" key="9">
    <source>
        <dbReference type="Pfam" id="PF00892"/>
    </source>
</evidence>
<dbReference type="OrthoDB" id="3250831at2"/>
<evidence type="ECO:0000256" key="4">
    <source>
        <dbReference type="ARBA" id="ARBA00022475"/>
    </source>
</evidence>
<dbReference type="Proteomes" id="UP000254620">
    <property type="component" value="Unassembled WGS sequence"/>
</dbReference>
<keyword evidence="3" id="KW-0813">Transport</keyword>
<feature type="transmembrane region" description="Helical" evidence="8">
    <location>
        <begin position="132"/>
        <end position="162"/>
    </location>
</feature>
<evidence type="ECO:0000313" key="10">
    <source>
        <dbReference type="EMBL" id="RZN56866.1"/>
    </source>
</evidence>
<comment type="similarity">
    <text evidence="2">Belongs to the EamA transporter family.</text>
</comment>
<feature type="transmembrane region" description="Helical" evidence="8">
    <location>
        <begin position="232"/>
        <end position="254"/>
    </location>
</feature>
<organism evidence="10 13">
    <name type="scientific">Avibacterium paragallinarum</name>
    <name type="common">Haemophilus gallinarum</name>
    <dbReference type="NCBI Taxonomy" id="728"/>
    <lineage>
        <taxon>Bacteria</taxon>
        <taxon>Pseudomonadati</taxon>
        <taxon>Pseudomonadota</taxon>
        <taxon>Gammaproteobacteria</taxon>
        <taxon>Pasteurellales</taxon>
        <taxon>Pasteurellaceae</taxon>
        <taxon>Avibacterium</taxon>
    </lineage>
</organism>
<feature type="domain" description="EamA" evidence="9">
    <location>
        <begin position="154"/>
        <end position="278"/>
    </location>
</feature>
<dbReference type="RefSeq" id="WP_046098750.1">
    <property type="nucleotide sequence ID" value="NZ_LAEN01000075.1"/>
</dbReference>
<keyword evidence="5 8" id="KW-0812">Transmembrane</keyword>
<dbReference type="EMBL" id="RQXS01000058">
    <property type="protein sequence ID" value="RZN56866.1"/>
    <property type="molecule type" value="Genomic_DNA"/>
</dbReference>
<dbReference type="NCBIfam" id="TIGR00688">
    <property type="entry name" value="rarD"/>
    <property type="match status" value="1"/>
</dbReference>
<feature type="transmembrane region" description="Helical" evidence="8">
    <location>
        <begin position="205"/>
        <end position="226"/>
    </location>
</feature>
<keyword evidence="6 8" id="KW-1133">Transmembrane helix</keyword>
<dbReference type="AlphaFoldDB" id="A0A0F5EW90"/>
<feature type="transmembrane region" description="Helical" evidence="8">
    <location>
        <begin position="34"/>
        <end position="52"/>
    </location>
</feature>
<feature type="transmembrane region" description="Helical" evidence="8">
    <location>
        <begin position="174"/>
        <end position="193"/>
    </location>
</feature>
<dbReference type="InterPro" id="IPR004626">
    <property type="entry name" value="RarD"/>
</dbReference>
<feature type="transmembrane region" description="Helical" evidence="8">
    <location>
        <begin position="266"/>
        <end position="285"/>
    </location>
</feature>
<dbReference type="InterPro" id="IPR000620">
    <property type="entry name" value="EamA_dom"/>
</dbReference>
<name>A0A0F5EW90_AVIPA</name>
<evidence type="ECO:0000313" key="12">
    <source>
        <dbReference type="Proteomes" id="UP000254620"/>
    </source>
</evidence>
<evidence type="ECO:0000256" key="6">
    <source>
        <dbReference type="ARBA" id="ARBA00022989"/>
    </source>
</evidence>
<protein>
    <submittedName>
        <fullName evidence="10">EamA family transporter RarD</fullName>
    </submittedName>
    <submittedName>
        <fullName evidence="11">Putative chloramphenical resistance permease RarD</fullName>
    </submittedName>
</protein>
<dbReference type="GO" id="GO:0005886">
    <property type="term" value="C:plasma membrane"/>
    <property type="evidence" value="ECO:0007669"/>
    <property type="project" value="UniProtKB-SubCell"/>
</dbReference>
<sequence length="296" mass="33045">MLKGITFSLLASALFGYLYYFSTFLLPLDGEDIFGYRVIFTTPFVIAAIFIFKQKYMLIQHFKRIKRQPWLLFVLLFNGSIMGFQMWLFLWAPNNGGALSVSLGYLLLPLVMVAVGRFFFNEQISRLKFSAILIAGIGILTTIILNGGFSWESLAVCTYAIYFMSRKWFGFNDITSFAIEMVMTLPVCFYFASQVDLAAVRLQNPNILTLLLLLGLISGVAFNAYITASSLLPINVLGILGYAEPIMMLVVSFVIGEKIDPDNAPLLISLILGMGLIILDGVQSLKKKTPAKNRES</sequence>
<reference evidence="10 13" key="2">
    <citation type="submission" date="2018-11" db="EMBL/GenBank/DDBJ databases">
        <title>Sequencing Av. paragallinarum serogroups.</title>
        <authorList>
            <person name="Hellmuth J.E."/>
            <person name="Boucher C.E."/>
            <person name="Cason E.D."/>
        </authorList>
    </citation>
    <scope>NUCLEOTIDE SEQUENCE [LARGE SCALE GENOMIC DNA]</scope>
    <source>
        <strain evidence="10 13">SA-3</strain>
    </source>
</reference>
<keyword evidence="4" id="KW-1003">Cell membrane</keyword>
<evidence type="ECO:0000313" key="11">
    <source>
        <dbReference type="EMBL" id="SUV40970.1"/>
    </source>
</evidence>
<gene>
    <name evidence="10" type="primary">rarD</name>
    <name evidence="10" type="ORF">EIG79_09750</name>
    <name evidence="11" type="ORF">NCTC10926_03030</name>
</gene>